<organism evidence="1 2">
    <name type="scientific">Flavobacterium geliluteum</name>
    <dbReference type="NCBI Taxonomy" id="2816120"/>
    <lineage>
        <taxon>Bacteria</taxon>
        <taxon>Pseudomonadati</taxon>
        <taxon>Bacteroidota</taxon>
        <taxon>Flavobacteriia</taxon>
        <taxon>Flavobacteriales</taxon>
        <taxon>Flavobacteriaceae</taxon>
        <taxon>Flavobacterium</taxon>
    </lineage>
</organism>
<comment type="caution">
    <text evidence="1">The sequence shown here is derived from an EMBL/GenBank/DDBJ whole genome shotgun (WGS) entry which is preliminary data.</text>
</comment>
<dbReference type="RefSeq" id="WP_210665666.1">
    <property type="nucleotide sequence ID" value="NZ_JAGFBV010000007.1"/>
</dbReference>
<gene>
    <name evidence="1" type="ORF">J3495_05990</name>
</gene>
<dbReference type="EMBL" id="JAGFBV010000007">
    <property type="protein sequence ID" value="MBP4137632.1"/>
    <property type="molecule type" value="Genomic_DNA"/>
</dbReference>
<evidence type="ECO:0000313" key="1">
    <source>
        <dbReference type="EMBL" id="MBP4137632.1"/>
    </source>
</evidence>
<sequence length="317" mass="34453">MKKYACLLLFAMLLNGCDDGDLTEEKIDFTEITPVGCDTKTYDLLYKIKSQESLLLKLPQYTLAPEIGTPVVGTKEFDIVANGAYQLVYRAYDGVISKSNICDDIRPTFPNVTNEWFATGGRLKIVTTATTTENTENGSSSITGFAHLIIIEKVTYSKPQGSQVENEDLVFGTITTGYTSPSVTFVNAVGECPTTKQLYNYTSTYSMTINDIDPNLIVDAETPVGSPRSSSITATQNKVVYNTYNGAIDVNYFCNGTPTSPTINTTWNATVGGIIEVATTKSGTTFTHTITLKNVQLVNGNLSFKLGNSYLLGTLTK</sequence>
<evidence type="ECO:0008006" key="3">
    <source>
        <dbReference type="Google" id="ProtNLM"/>
    </source>
</evidence>
<keyword evidence="2" id="KW-1185">Reference proteome</keyword>
<dbReference type="AlphaFoldDB" id="A0A940X8P8"/>
<proteinExistence type="predicted"/>
<protein>
    <recommendedName>
        <fullName evidence="3">Lipoprotein</fullName>
    </recommendedName>
</protein>
<evidence type="ECO:0000313" key="2">
    <source>
        <dbReference type="Proteomes" id="UP000675047"/>
    </source>
</evidence>
<accession>A0A940X8P8</accession>
<dbReference type="Proteomes" id="UP000675047">
    <property type="component" value="Unassembled WGS sequence"/>
</dbReference>
<reference evidence="1 2" key="1">
    <citation type="submission" date="2021-03" db="EMBL/GenBank/DDBJ databases">
        <title>Flavobacterium Flabelliformis Sp. Nov. And Flavobacterium Geliluteum Sp. Nov., Two Novel Multidrug Resistant Psychrophilic Species Isolated From Antarctica.</title>
        <authorList>
            <person name="Kralova S."/>
            <person name="Busse H.J."/>
            <person name="Bezdicek M."/>
            <person name="Nykrynova M."/>
            <person name="Kroupova E."/>
            <person name="Krsek D."/>
            <person name="Sedlacek I."/>
        </authorList>
    </citation>
    <scope>NUCLEOTIDE SEQUENCE [LARGE SCALE GENOMIC DNA]</scope>
    <source>
        <strain evidence="1 2">P7388</strain>
    </source>
</reference>
<name>A0A940X8P8_9FLAO</name>